<dbReference type="AlphaFoldDB" id="A0A919Q493"/>
<sequence>MPASLPVIDATEPLCCAPLGSAQFAPDDDAEQIAARLRAMADANRVRILQQLSCCDGHEMTTTEVAGLLQVSAATASHHLHQLEKAGMVASRRDGARVQYGLRLDSVRAVAHALDVTCGARCC</sequence>
<evidence type="ECO:0000256" key="1">
    <source>
        <dbReference type="ARBA" id="ARBA00023015"/>
    </source>
</evidence>
<dbReference type="GO" id="GO:0003700">
    <property type="term" value="F:DNA-binding transcription factor activity"/>
    <property type="evidence" value="ECO:0007669"/>
    <property type="project" value="InterPro"/>
</dbReference>
<dbReference type="NCBIfam" id="NF033788">
    <property type="entry name" value="HTH_metalloreg"/>
    <property type="match status" value="1"/>
</dbReference>
<dbReference type="Gene3D" id="1.10.10.10">
    <property type="entry name" value="Winged helix-like DNA-binding domain superfamily/Winged helix DNA-binding domain"/>
    <property type="match status" value="1"/>
</dbReference>
<organism evidence="5 6">
    <name type="scientific">Demequina activiva</name>
    <dbReference type="NCBI Taxonomy" id="1582364"/>
    <lineage>
        <taxon>Bacteria</taxon>
        <taxon>Bacillati</taxon>
        <taxon>Actinomycetota</taxon>
        <taxon>Actinomycetes</taxon>
        <taxon>Micrococcales</taxon>
        <taxon>Demequinaceae</taxon>
        <taxon>Demequina</taxon>
    </lineage>
</organism>
<name>A0A919Q493_9MICO</name>
<keyword evidence="6" id="KW-1185">Reference proteome</keyword>
<keyword evidence="2" id="KW-0238">DNA-binding</keyword>
<gene>
    <name evidence="5" type="ORF">Dac01nite_07700</name>
</gene>
<evidence type="ECO:0000256" key="3">
    <source>
        <dbReference type="ARBA" id="ARBA00023163"/>
    </source>
</evidence>
<dbReference type="InterPro" id="IPR036390">
    <property type="entry name" value="WH_DNA-bd_sf"/>
</dbReference>
<dbReference type="PRINTS" id="PR00778">
    <property type="entry name" value="HTHARSR"/>
</dbReference>
<dbReference type="RefSeq" id="WP_203653484.1">
    <property type="nucleotide sequence ID" value="NZ_BONR01000001.1"/>
</dbReference>
<dbReference type="InterPro" id="IPR051081">
    <property type="entry name" value="HTH_MetalResp_TranReg"/>
</dbReference>
<dbReference type="SUPFAM" id="SSF46785">
    <property type="entry name" value="Winged helix' DNA-binding domain"/>
    <property type="match status" value="1"/>
</dbReference>
<dbReference type="PANTHER" id="PTHR33154">
    <property type="entry name" value="TRANSCRIPTIONAL REGULATOR, ARSR FAMILY"/>
    <property type="match status" value="1"/>
</dbReference>
<dbReference type="SMART" id="SM00418">
    <property type="entry name" value="HTH_ARSR"/>
    <property type="match status" value="1"/>
</dbReference>
<comment type="caution">
    <text evidence="5">The sequence shown here is derived from an EMBL/GenBank/DDBJ whole genome shotgun (WGS) entry which is preliminary data.</text>
</comment>
<dbReference type="PROSITE" id="PS50987">
    <property type="entry name" value="HTH_ARSR_2"/>
    <property type="match status" value="1"/>
</dbReference>
<dbReference type="PANTHER" id="PTHR33154:SF18">
    <property type="entry name" value="ARSENICAL RESISTANCE OPERON REPRESSOR"/>
    <property type="match status" value="1"/>
</dbReference>
<dbReference type="Proteomes" id="UP000652354">
    <property type="component" value="Unassembled WGS sequence"/>
</dbReference>
<evidence type="ECO:0000256" key="2">
    <source>
        <dbReference type="ARBA" id="ARBA00023125"/>
    </source>
</evidence>
<feature type="domain" description="HTH arsR-type" evidence="4">
    <location>
        <begin position="25"/>
        <end position="123"/>
    </location>
</feature>
<reference evidence="5" key="1">
    <citation type="submission" date="2021-01" db="EMBL/GenBank/DDBJ databases">
        <title>Whole genome shotgun sequence of Demequina activiva NBRC 110675.</title>
        <authorList>
            <person name="Komaki H."/>
            <person name="Tamura T."/>
        </authorList>
    </citation>
    <scope>NUCLEOTIDE SEQUENCE</scope>
    <source>
        <strain evidence="5">NBRC 110675</strain>
    </source>
</reference>
<keyword evidence="3" id="KW-0804">Transcription</keyword>
<dbReference type="Pfam" id="PF12840">
    <property type="entry name" value="HTH_20"/>
    <property type="match status" value="1"/>
</dbReference>
<evidence type="ECO:0000313" key="5">
    <source>
        <dbReference type="EMBL" id="GIG54018.1"/>
    </source>
</evidence>
<dbReference type="EMBL" id="BONR01000001">
    <property type="protein sequence ID" value="GIG54018.1"/>
    <property type="molecule type" value="Genomic_DNA"/>
</dbReference>
<evidence type="ECO:0000313" key="6">
    <source>
        <dbReference type="Proteomes" id="UP000652354"/>
    </source>
</evidence>
<dbReference type="InterPro" id="IPR001845">
    <property type="entry name" value="HTH_ArsR_DNA-bd_dom"/>
</dbReference>
<protein>
    <submittedName>
        <fullName evidence="5">Transcriptional regulator</fullName>
    </submittedName>
</protein>
<keyword evidence="1" id="KW-0805">Transcription regulation</keyword>
<dbReference type="GO" id="GO:0003677">
    <property type="term" value="F:DNA binding"/>
    <property type="evidence" value="ECO:0007669"/>
    <property type="project" value="UniProtKB-KW"/>
</dbReference>
<proteinExistence type="predicted"/>
<accession>A0A919Q493</accession>
<dbReference type="InterPro" id="IPR036388">
    <property type="entry name" value="WH-like_DNA-bd_sf"/>
</dbReference>
<dbReference type="CDD" id="cd00090">
    <property type="entry name" value="HTH_ARSR"/>
    <property type="match status" value="1"/>
</dbReference>
<dbReference type="InterPro" id="IPR011991">
    <property type="entry name" value="ArsR-like_HTH"/>
</dbReference>
<evidence type="ECO:0000259" key="4">
    <source>
        <dbReference type="PROSITE" id="PS50987"/>
    </source>
</evidence>